<evidence type="ECO:0000313" key="3">
    <source>
        <dbReference type="EMBL" id="GIE10105.1"/>
    </source>
</evidence>
<feature type="region of interest" description="Disordered" evidence="1">
    <location>
        <begin position="1"/>
        <end position="72"/>
    </location>
</feature>
<feature type="compositionally biased region" description="Low complexity" evidence="1">
    <location>
        <begin position="35"/>
        <end position="72"/>
    </location>
</feature>
<evidence type="ECO:0000256" key="2">
    <source>
        <dbReference type="SAM" id="Phobius"/>
    </source>
</evidence>
<dbReference type="EMBL" id="BOMM01000014">
    <property type="protein sequence ID" value="GIE10105.1"/>
    <property type="molecule type" value="Genomic_DNA"/>
</dbReference>
<dbReference type="AlphaFoldDB" id="A0A919IWB3"/>
<evidence type="ECO:0000256" key="1">
    <source>
        <dbReference type="SAM" id="MobiDB-lite"/>
    </source>
</evidence>
<feature type="transmembrane region" description="Helical" evidence="2">
    <location>
        <begin position="104"/>
        <end position="125"/>
    </location>
</feature>
<keyword evidence="2" id="KW-1133">Transmembrane helix</keyword>
<comment type="caution">
    <text evidence="3">The sequence shown here is derived from an EMBL/GenBank/DDBJ whole genome shotgun (WGS) entry which is preliminary data.</text>
</comment>
<organism evidence="3 4">
    <name type="scientific">Paractinoplanes ferrugineus</name>
    <dbReference type="NCBI Taxonomy" id="113564"/>
    <lineage>
        <taxon>Bacteria</taxon>
        <taxon>Bacillati</taxon>
        <taxon>Actinomycetota</taxon>
        <taxon>Actinomycetes</taxon>
        <taxon>Micromonosporales</taxon>
        <taxon>Micromonosporaceae</taxon>
        <taxon>Paractinoplanes</taxon>
    </lineage>
</organism>
<name>A0A919IWB3_9ACTN</name>
<sequence>MPDGSPTDDPTAALPRPAGEETGLNPSPATGGESARTTPEAPSAATTAAAQPARATATAQPARATATAEEARATATAQLGGADDVGAPEFGLARSTAAAGDKAGFRLAAFGAFLIVVLFAGYGIGRLNNSTTSASAPPMSGVAGTTGTSMPGMAMDESRPHSHNTDGTVTQGGAAPTTAMGAAVGGLSLSSGGLTLVPTTTTFTAGQKQRLSFRIVGAGGAPVTTYAIVHEKLLHLIVIRRDLSGFQHLHPSMAADGTWGIDLTLAQPGIYRMIADFTAVVGGTQIATTLGSDLTVAGNYLPIALPAPVKAVAADGFAVGYEGEPSTKSTQPMLFGVAGPDRKPAVLEPYLGAFGHLVVLRAGDLAYVHVHPEAQPVDGKVKFWLSVPSGGTYRMFFDFQVAGQVHTAAWTVEVS</sequence>
<dbReference type="RefSeq" id="WP_239117685.1">
    <property type="nucleotide sequence ID" value="NZ_BAAABP010000007.1"/>
</dbReference>
<keyword evidence="4" id="KW-1185">Reference proteome</keyword>
<accession>A0A919IWB3</accession>
<proteinExistence type="predicted"/>
<evidence type="ECO:0000313" key="4">
    <source>
        <dbReference type="Proteomes" id="UP000598174"/>
    </source>
</evidence>
<keyword evidence="2" id="KW-0812">Transmembrane</keyword>
<keyword evidence="2" id="KW-0472">Membrane</keyword>
<evidence type="ECO:0008006" key="5">
    <source>
        <dbReference type="Google" id="ProtNLM"/>
    </source>
</evidence>
<reference evidence="3" key="1">
    <citation type="submission" date="2021-01" db="EMBL/GenBank/DDBJ databases">
        <title>Whole genome shotgun sequence of Actinoplanes ferrugineus NBRC 15555.</title>
        <authorList>
            <person name="Komaki H."/>
            <person name="Tamura T."/>
        </authorList>
    </citation>
    <scope>NUCLEOTIDE SEQUENCE</scope>
    <source>
        <strain evidence="3">NBRC 15555</strain>
    </source>
</reference>
<protein>
    <recommendedName>
        <fullName evidence="5">Secreted protein</fullName>
    </recommendedName>
</protein>
<gene>
    <name evidence="3" type="ORF">Afe05nite_19450</name>
</gene>
<dbReference type="Proteomes" id="UP000598174">
    <property type="component" value="Unassembled WGS sequence"/>
</dbReference>